<protein>
    <submittedName>
        <fullName evidence="2">Crotonobetainyl-CoA:carnitine CoA-transferase CaiB-like acyl-CoA transferase</fullName>
    </submittedName>
</protein>
<dbReference type="InterPro" id="IPR050483">
    <property type="entry name" value="CoA-transferase_III_domain"/>
</dbReference>
<name>A0ABR6HJ61_9RHOB</name>
<dbReference type="PANTHER" id="PTHR48207">
    <property type="entry name" value="SUCCINATE--HYDROXYMETHYLGLUTARATE COA-TRANSFERASE"/>
    <property type="match status" value="1"/>
</dbReference>
<dbReference type="Proteomes" id="UP000576152">
    <property type="component" value="Unassembled WGS sequence"/>
</dbReference>
<evidence type="ECO:0000313" key="2">
    <source>
        <dbReference type="EMBL" id="MBB3710517.1"/>
    </source>
</evidence>
<evidence type="ECO:0000256" key="1">
    <source>
        <dbReference type="ARBA" id="ARBA00022679"/>
    </source>
</evidence>
<dbReference type="PANTHER" id="PTHR48207:SF3">
    <property type="entry name" value="SUCCINATE--HYDROXYMETHYLGLUTARATE COA-TRANSFERASE"/>
    <property type="match status" value="1"/>
</dbReference>
<proteinExistence type="predicted"/>
<dbReference type="EMBL" id="JACIBX010000001">
    <property type="protein sequence ID" value="MBB3710517.1"/>
    <property type="molecule type" value="Genomic_DNA"/>
</dbReference>
<dbReference type="Pfam" id="PF02515">
    <property type="entry name" value="CoA_transf_3"/>
    <property type="match status" value="1"/>
</dbReference>
<dbReference type="InterPro" id="IPR003673">
    <property type="entry name" value="CoA-Trfase_fam_III"/>
</dbReference>
<dbReference type="InterPro" id="IPR044855">
    <property type="entry name" value="CoA-Trfase_III_dom3_sf"/>
</dbReference>
<comment type="caution">
    <text evidence="2">The sequence shown here is derived from an EMBL/GenBank/DDBJ whole genome shotgun (WGS) entry which is preliminary data.</text>
</comment>
<keyword evidence="3" id="KW-1185">Reference proteome</keyword>
<reference evidence="2 3" key="1">
    <citation type="submission" date="2020-08" db="EMBL/GenBank/DDBJ databases">
        <title>Genomic Encyclopedia of Type Strains, Phase III (KMG-III): the genomes of soil and plant-associated and newly described type strains.</title>
        <authorList>
            <person name="Whitman W."/>
        </authorList>
    </citation>
    <scope>NUCLEOTIDE SEQUENCE [LARGE SCALE GENOMIC DNA]</scope>
    <source>
        <strain evidence="2 3">CECT 8572</strain>
    </source>
</reference>
<keyword evidence="1" id="KW-0808">Transferase</keyword>
<sequence length="380" mass="40985">MTDLAGLNVVSLEHAVAAPYASMKLADAGARVIKVERPEGDFARGYDNLAKGGSAYFVWLNRGKESVALDLKDEADRALLDAMIAKADVFIQNMGPGVIERLGFAPERLRARDPRLIICSISGYGSEGPRARQKAYDLLIQAESGLAAINGTPEGPARVGVSVCDIAAGMTAYQAILEALIGRGISGKGRHIEVSLYHAMADWMNVPYIQHHYGGKTPGRQGLKHPTIAPYGAFECADGRALLLSVQNDREWAQLCSAFDAPEAATDGRFRTNNDRVANRAETDALVASWLARGDREANIALLEEARIAVGRLSDLQDVVEHPQNRFVEVETPQGTLRLLAPGAIDRDGAARHYGPVPELDQHGRAIRAEFAEARVAAES</sequence>
<dbReference type="SUPFAM" id="SSF89796">
    <property type="entry name" value="CoA-transferase family III (CaiB/BaiF)"/>
    <property type="match status" value="1"/>
</dbReference>
<gene>
    <name evidence="2" type="ORF">FHS00_000070</name>
</gene>
<dbReference type="Gene3D" id="3.40.50.10540">
    <property type="entry name" value="Crotonobetainyl-coa:carnitine coa-transferase, domain 1"/>
    <property type="match status" value="1"/>
</dbReference>
<organism evidence="2 3">
    <name type="scientific">Limimaricola variabilis</name>
    <dbReference type="NCBI Taxonomy" id="1492771"/>
    <lineage>
        <taxon>Bacteria</taxon>
        <taxon>Pseudomonadati</taxon>
        <taxon>Pseudomonadota</taxon>
        <taxon>Alphaproteobacteria</taxon>
        <taxon>Rhodobacterales</taxon>
        <taxon>Paracoccaceae</taxon>
        <taxon>Limimaricola</taxon>
    </lineage>
</organism>
<dbReference type="RefSeq" id="WP_183468780.1">
    <property type="nucleotide sequence ID" value="NZ_JACIBX010000001.1"/>
</dbReference>
<accession>A0ABR6HJ61</accession>
<dbReference type="InterPro" id="IPR023606">
    <property type="entry name" value="CoA-Trfase_III_dom_1_sf"/>
</dbReference>
<dbReference type="Gene3D" id="3.30.1540.10">
    <property type="entry name" value="formyl-coa transferase, domain 3"/>
    <property type="match status" value="1"/>
</dbReference>
<evidence type="ECO:0000313" key="3">
    <source>
        <dbReference type="Proteomes" id="UP000576152"/>
    </source>
</evidence>